<dbReference type="Proteomes" id="UP000001514">
    <property type="component" value="Unassembled WGS sequence"/>
</dbReference>
<dbReference type="eggNOG" id="ENOG502QTW3">
    <property type="taxonomic scope" value="Eukaryota"/>
</dbReference>
<dbReference type="GO" id="GO:0019005">
    <property type="term" value="C:SCF ubiquitin ligase complex"/>
    <property type="evidence" value="ECO:0000318"/>
    <property type="project" value="GO_Central"/>
</dbReference>
<dbReference type="EMBL" id="GL377619">
    <property type="protein sequence ID" value="EFJ16350.1"/>
    <property type="molecule type" value="Genomic_DNA"/>
</dbReference>
<dbReference type="InterPro" id="IPR032675">
    <property type="entry name" value="LRR_dom_sf"/>
</dbReference>
<dbReference type="HOGENOM" id="CLU_055202_0_0_1"/>
<feature type="non-terminal residue" evidence="1">
    <location>
        <position position="1"/>
    </location>
</feature>
<dbReference type="SUPFAM" id="SSF52047">
    <property type="entry name" value="RNI-like"/>
    <property type="match status" value="1"/>
</dbReference>
<dbReference type="InParanoid" id="D8SHA6"/>
<dbReference type="Gene3D" id="3.80.10.10">
    <property type="entry name" value="Ribonuclease Inhibitor"/>
    <property type="match status" value="1"/>
</dbReference>
<dbReference type="OMA" id="ASSKHAC"/>
<evidence type="ECO:0008006" key="3">
    <source>
        <dbReference type="Google" id="ProtNLM"/>
    </source>
</evidence>
<dbReference type="AlphaFoldDB" id="D8SHA6"/>
<evidence type="ECO:0000313" key="1">
    <source>
        <dbReference type="EMBL" id="EFJ16350.1"/>
    </source>
</evidence>
<gene>
    <name evidence="1" type="ORF">SELMODRAFT_116472</name>
</gene>
<dbReference type="KEGG" id="smo:SELMODRAFT_116472"/>
<dbReference type="OrthoDB" id="10257471at2759"/>
<name>D8SHA6_SELML</name>
<dbReference type="FunCoup" id="D8SHA6">
    <property type="interactions" value="1392"/>
</dbReference>
<accession>D8SHA6</accession>
<evidence type="ECO:0000313" key="2">
    <source>
        <dbReference type="Proteomes" id="UP000001514"/>
    </source>
</evidence>
<sequence length="261" mass="28730">LQLVAIARRRGLLCDRLLVPLADTAWEILDVSGSDVTDTGIHQAAKICSKLRAVDVSRCSSLTAESIRTIVECCPALETLRCGGTHLSNRAARLALPCVLPGLRVRNQVEESWEDLDAVAVGSGAQELRWIVWPAIDGESRQTVELECPRVVVNPGMASSKHACVPREALPSTVLDEQLVEDISPSAWEVRCSPSQAAALGLGEISISKAELFRMAFAARDERLAPKRAKNWRQKERRERKLWVSSSLELRARHLADTHAM</sequence>
<protein>
    <recommendedName>
        <fullName evidence="3">RNI-like protein</fullName>
    </recommendedName>
</protein>
<proteinExistence type="predicted"/>
<dbReference type="GO" id="GO:0031146">
    <property type="term" value="P:SCF-dependent proteasomal ubiquitin-dependent protein catabolic process"/>
    <property type="evidence" value="ECO:0000318"/>
    <property type="project" value="GO_Central"/>
</dbReference>
<reference evidence="1 2" key="1">
    <citation type="journal article" date="2011" name="Science">
        <title>The Selaginella genome identifies genetic changes associated with the evolution of vascular plants.</title>
        <authorList>
            <person name="Banks J.A."/>
            <person name="Nishiyama T."/>
            <person name="Hasebe M."/>
            <person name="Bowman J.L."/>
            <person name="Gribskov M."/>
            <person name="dePamphilis C."/>
            <person name="Albert V.A."/>
            <person name="Aono N."/>
            <person name="Aoyama T."/>
            <person name="Ambrose B.A."/>
            <person name="Ashton N.W."/>
            <person name="Axtell M.J."/>
            <person name="Barker E."/>
            <person name="Barker M.S."/>
            <person name="Bennetzen J.L."/>
            <person name="Bonawitz N.D."/>
            <person name="Chapple C."/>
            <person name="Cheng C."/>
            <person name="Correa L.G."/>
            <person name="Dacre M."/>
            <person name="DeBarry J."/>
            <person name="Dreyer I."/>
            <person name="Elias M."/>
            <person name="Engstrom E.M."/>
            <person name="Estelle M."/>
            <person name="Feng L."/>
            <person name="Finet C."/>
            <person name="Floyd S.K."/>
            <person name="Frommer W.B."/>
            <person name="Fujita T."/>
            <person name="Gramzow L."/>
            <person name="Gutensohn M."/>
            <person name="Harholt J."/>
            <person name="Hattori M."/>
            <person name="Heyl A."/>
            <person name="Hirai T."/>
            <person name="Hiwatashi Y."/>
            <person name="Ishikawa M."/>
            <person name="Iwata M."/>
            <person name="Karol K.G."/>
            <person name="Koehler B."/>
            <person name="Kolukisaoglu U."/>
            <person name="Kubo M."/>
            <person name="Kurata T."/>
            <person name="Lalonde S."/>
            <person name="Li K."/>
            <person name="Li Y."/>
            <person name="Litt A."/>
            <person name="Lyons E."/>
            <person name="Manning G."/>
            <person name="Maruyama T."/>
            <person name="Michael T.P."/>
            <person name="Mikami K."/>
            <person name="Miyazaki S."/>
            <person name="Morinaga S."/>
            <person name="Murata T."/>
            <person name="Mueller-Roeber B."/>
            <person name="Nelson D.R."/>
            <person name="Obara M."/>
            <person name="Oguri Y."/>
            <person name="Olmstead R.G."/>
            <person name="Onodera N."/>
            <person name="Petersen B.L."/>
            <person name="Pils B."/>
            <person name="Prigge M."/>
            <person name="Rensing S.A."/>
            <person name="Riano-Pachon D.M."/>
            <person name="Roberts A.W."/>
            <person name="Sato Y."/>
            <person name="Scheller H.V."/>
            <person name="Schulz B."/>
            <person name="Schulz C."/>
            <person name="Shakirov E.V."/>
            <person name="Shibagaki N."/>
            <person name="Shinohara N."/>
            <person name="Shippen D.E."/>
            <person name="Soerensen I."/>
            <person name="Sotooka R."/>
            <person name="Sugimoto N."/>
            <person name="Sugita M."/>
            <person name="Sumikawa N."/>
            <person name="Tanurdzic M."/>
            <person name="Theissen G."/>
            <person name="Ulvskov P."/>
            <person name="Wakazuki S."/>
            <person name="Weng J.K."/>
            <person name="Willats W.W."/>
            <person name="Wipf D."/>
            <person name="Wolf P.G."/>
            <person name="Yang L."/>
            <person name="Zimmer A.D."/>
            <person name="Zhu Q."/>
            <person name="Mitros T."/>
            <person name="Hellsten U."/>
            <person name="Loque D."/>
            <person name="Otillar R."/>
            <person name="Salamov A."/>
            <person name="Schmutz J."/>
            <person name="Shapiro H."/>
            <person name="Lindquist E."/>
            <person name="Lucas S."/>
            <person name="Rokhsar D."/>
            <person name="Grigoriev I.V."/>
        </authorList>
    </citation>
    <scope>NUCLEOTIDE SEQUENCE [LARGE SCALE GENOMIC DNA]</scope>
</reference>
<keyword evidence="2" id="KW-1185">Reference proteome</keyword>
<organism evidence="2">
    <name type="scientific">Selaginella moellendorffii</name>
    <name type="common">Spikemoss</name>
    <dbReference type="NCBI Taxonomy" id="88036"/>
    <lineage>
        <taxon>Eukaryota</taxon>
        <taxon>Viridiplantae</taxon>
        <taxon>Streptophyta</taxon>
        <taxon>Embryophyta</taxon>
        <taxon>Tracheophyta</taxon>
        <taxon>Lycopodiopsida</taxon>
        <taxon>Selaginellales</taxon>
        <taxon>Selaginellaceae</taxon>
        <taxon>Selaginella</taxon>
    </lineage>
</organism>